<protein>
    <submittedName>
        <fullName evidence="1">Uncharacterized protein</fullName>
    </submittedName>
</protein>
<name>A0A836MRD6_9NEIS</name>
<gene>
    <name evidence="1" type="ORF">SALWKB29_0080</name>
</gene>
<keyword evidence="2" id="KW-1185">Reference proteome</keyword>
<evidence type="ECO:0000313" key="2">
    <source>
        <dbReference type="Proteomes" id="UP000027170"/>
    </source>
</evidence>
<dbReference type="EMBL" id="JFZV01000001">
    <property type="protein sequence ID" value="KDN15661.1"/>
    <property type="molecule type" value="Genomic_DNA"/>
</dbReference>
<accession>A0A836MRD6</accession>
<evidence type="ECO:0000313" key="1">
    <source>
        <dbReference type="EMBL" id="KDN15661.1"/>
    </source>
</evidence>
<reference evidence="1 2" key="1">
    <citation type="submission" date="2014-03" db="EMBL/GenBank/DDBJ databases">
        <title>The genomes of two eusocial bee gut symbionts.</title>
        <authorList>
            <person name="Kwong W.K."/>
            <person name="Engel P."/>
            <person name="Koch H."/>
            <person name="Moran N.A."/>
        </authorList>
    </citation>
    <scope>NUCLEOTIDE SEQUENCE [LARGE SCALE GENOMIC DNA]</scope>
    <source>
        <strain evidence="2">wkB29</strain>
    </source>
</reference>
<sequence length="38" mass="4448">MGLTKYQYNVVKLVESKGKLPDNVMFSRDAALRIYDRK</sequence>
<organism evidence="1 2">
    <name type="scientific">Snodgrassella communis</name>
    <dbReference type="NCBI Taxonomy" id="2946699"/>
    <lineage>
        <taxon>Bacteria</taxon>
        <taxon>Pseudomonadati</taxon>
        <taxon>Pseudomonadota</taxon>
        <taxon>Betaproteobacteria</taxon>
        <taxon>Neisseriales</taxon>
        <taxon>Neisseriaceae</taxon>
        <taxon>Snodgrassella</taxon>
    </lineage>
</organism>
<comment type="caution">
    <text evidence="1">The sequence shown here is derived from an EMBL/GenBank/DDBJ whole genome shotgun (WGS) entry which is preliminary data.</text>
</comment>
<proteinExistence type="predicted"/>
<dbReference type="AlphaFoldDB" id="A0A836MRD6"/>
<dbReference type="Proteomes" id="UP000027170">
    <property type="component" value="Unassembled WGS sequence"/>
</dbReference>